<evidence type="ECO:0000313" key="3">
    <source>
        <dbReference type="Proteomes" id="UP000067448"/>
    </source>
</evidence>
<evidence type="ECO:0000256" key="1">
    <source>
        <dbReference type="SAM" id="MobiDB-lite"/>
    </source>
</evidence>
<proteinExistence type="predicted"/>
<accession>A0A117EDL8</accession>
<comment type="caution">
    <text evidence="2">The sequence shown here is derived from an EMBL/GenBank/DDBJ whole genome shotgun (WGS) entry which is preliminary data.</text>
</comment>
<dbReference type="EMBL" id="BCMM01000013">
    <property type="protein sequence ID" value="GAQ62722.1"/>
    <property type="molecule type" value="Genomic_DNA"/>
</dbReference>
<reference evidence="3" key="1">
    <citation type="submission" date="2015-11" db="EMBL/GenBank/DDBJ databases">
        <authorList>
            <consortium name="Cross-ministerial Strategic Innovation Promotion Program (SIP) consortium"/>
            <person name="Tomihama T."/>
            <person name="Ikenaga M."/>
            <person name="Sakai M."/>
            <person name="Okubo T."/>
            <person name="Ikeda S."/>
        </authorList>
    </citation>
    <scope>NUCLEOTIDE SEQUENCE [LARGE SCALE GENOMIC DNA]</scope>
    <source>
        <strain evidence="3">S58</strain>
    </source>
</reference>
<gene>
    <name evidence="2" type="ORF">SsS58_03092</name>
</gene>
<organism evidence="2 3">
    <name type="scientific">Streptomyces scabiei</name>
    <dbReference type="NCBI Taxonomy" id="1930"/>
    <lineage>
        <taxon>Bacteria</taxon>
        <taxon>Bacillati</taxon>
        <taxon>Actinomycetota</taxon>
        <taxon>Actinomycetes</taxon>
        <taxon>Kitasatosporales</taxon>
        <taxon>Streptomycetaceae</taxon>
        <taxon>Streptomyces</taxon>
    </lineage>
</organism>
<sequence length="88" mass="9130">MPKAVTVLDALPVTDLGKPYELALRADATRRAIADALAPFDGETVDAPIGKGTVLAAVTLPSEVDQPKVEATPARCTGPTRLTFQGNS</sequence>
<protein>
    <submittedName>
        <fullName evidence="2">AMP-binding domain protein</fullName>
    </submittedName>
</protein>
<dbReference type="RefSeq" id="WP_059080500.1">
    <property type="nucleotide sequence ID" value="NZ_BCMM01000013.1"/>
</dbReference>
<reference evidence="2 3" key="2">
    <citation type="journal article" date="2016" name="Genome Announc.">
        <title>Draft Genome Sequences of Streptomyces scabiei S58, Streptomyces turgidiscabies T45, and Streptomyces acidiscabies a10, the Pathogens of Potato Common Scab, Isolated in Japan.</title>
        <authorList>
            <person name="Tomihama T."/>
            <person name="Nishi Y."/>
            <person name="Sakai M."/>
            <person name="Ikenaga M."/>
            <person name="Okubo T."/>
            <person name="Ikeda S."/>
        </authorList>
    </citation>
    <scope>NUCLEOTIDE SEQUENCE [LARGE SCALE GENOMIC DNA]</scope>
    <source>
        <strain evidence="2 3">S58</strain>
    </source>
</reference>
<dbReference type="Proteomes" id="UP000067448">
    <property type="component" value="Unassembled WGS sequence"/>
</dbReference>
<name>A0A117EDL8_STRSC</name>
<feature type="region of interest" description="Disordered" evidence="1">
    <location>
        <begin position="69"/>
        <end position="88"/>
    </location>
</feature>
<dbReference type="AlphaFoldDB" id="A0A117EDL8"/>
<evidence type="ECO:0000313" key="2">
    <source>
        <dbReference type="EMBL" id="GAQ62722.1"/>
    </source>
</evidence>
<reference evidence="3" key="3">
    <citation type="submission" date="2016-02" db="EMBL/GenBank/DDBJ databases">
        <title>Draft genome of pathogenic Streptomyces sp. in Japan.</title>
        <authorList>
            <person name="Tomihama T."/>
            <person name="Ikenaga M."/>
            <person name="Sakai M."/>
            <person name="Okubo T."/>
            <person name="Ikeda S."/>
        </authorList>
    </citation>
    <scope>NUCLEOTIDE SEQUENCE [LARGE SCALE GENOMIC DNA]</scope>
    <source>
        <strain evidence="3">S58</strain>
    </source>
</reference>